<protein>
    <recommendedName>
        <fullName evidence="10">Fatty acyl-CoA reductase</fullName>
        <ecNumber evidence="10">1.2.1.84</ecNumber>
    </recommendedName>
</protein>
<dbReference type="CDD" id="cd09071">
    <property type="entry name" value="FAR_C"/>
    <property type="match status" value="1"/>
</dbReference>
<feature type="transmembrane region" description="Helical" evidence="10">
    <location>
        <begin position="390"/>
        <end position="412"/>
    </location>
</feature>
<comment type="caution">
    <text evidence="13">The sequence shown here is derived from an EMBL/GenBank/DDBJ whole genome shotgun (WGS) entry which is preliminary data.</text>
</comment>
<evidence type="ECO:0000259" key="12">
    <source>
        <dbReference type="Pfam" id="PF07993"/>
    </source>
</evidence>
<feature type="domain" description="Thioester reductase (TE)" evidence="12">
    <location>
        <begin position="38"/>
        <end position="307"/>
    </location>
</feature>
<organism evidence="13 14">
    <name type="scientific">Henosepilachna vigintioctopunctata</name>
    <dbReference type="NCBI Taxonomy" id="420089"/>
    <lineage>
        <taxon>Eukaryota</taxon>
        <taxon>Metazoa</taxon>
        <taxon>Ecdysozoa</taxon>
        <taxon>Arthropoda</taxon>
        <taxon>Hexapoda</taxon>
        <taxon>Insecta</taxon>
        <taxon>Pterygota</taxon>
        <taxon>Neoptera</taxon>
        <taxon>Endopterygota</taxon>
        <taxon>Coleoptera</taxon>
        <taxon>Polyphaga</taxon>
        <taxon>Cucujiformia</taxon>
        <taxon>Coccinelloidea</taxon>
        <taxon>Coccinellidae</taxon>
        <taxon>Epilachninae</taxon>
        <taxon>Epilachnini</taxon>
        <taxon>Henosepilachna</taxon>
    </lineage>
</organism>
<dbReference type="EC" id="1.2.1.84" evidence="10"/>
<dbReference type="InterPro" id="IPR033640">
    <property type="entry name" value="FAR_C"/>
</dbReference>
<dbReference type="GO" id="GO:0016020">
    <property type="term" value="C:membrane"/>
    <property type="evidence" value="ECO:0007669"/>
    <property type="project" value="UniProtKB-SubCell"/>
</dbReference>
<proteinExistence type="inferred from homology"/>
<name>A0AAW1TTV1_9CUCU</name>
<gene>
    <name evidence="13" type="ORF">WA026_015290</name>
</gene>
<dbReference type="InterPro" id="IPR013120">
    <property type="entry name" value="FAR_NAD-bd"/>
</dbReference>
<comment type="function">
    <text evidence="10">Catalyzes the reduction of fatty acyl-CoA to fatty alcohols.</text>
</comment>
<keyword evidence="5 10" id="KW-0521">NADP</keyword>
<evidence type="ECO:0000256" key="9">
    <source>
        <dbReference type="ARBA" id="ARBA00052530"/>
    </source>
</evidence>
<keyword evidence="7 10" id="KW-0443">Lipid metabolism</keyword>
<dbReference type="Gene3D" id="3.40.50.720">
    <property type="entry name" value="NAD(P)-binding Rossmann-like Domain"/>
    <property type="match status" value="1"/>
</dbReference>
<evidence type="ECO:0000313" key="14">
    <source>
        <dbReference type="Proteomes" id="UP001431783"/>
    </source>
</evidence>
<sequence length="530" mass="60653">MEGVYATREGGDIFATDMVHVETESKIAAMFENATILLTGGTGYIGKMFLEKLLRSCPKLRMVYLLLRPKKGKDVEKRFQEIFDGPNMVPLKLANQKYLDKVSIINGDCVSPYLGLDDQDKQKIINETTFVIHCAATVRFDEKLKQAAYINVRAVKHLIEIAKQMKNLKGFLHVSTAFSHCALKSIDEQFYKPGLSGDHLLDLVEMLDEERLEKITPGLLGKWPNSYVFTKAIAEDVIKNEAKNLPIAVIRPSIVIASLNEPVAGWIDNYYGATGVFIGAALGLLRSLHGDKKNLAEMIPADYVTNAGIAVLWEIASNRELNTNDESKTIEGSNSEDEDVPIYNIVSSPEAPITWNDFTTYAEKHTPEVPSELQVWKYFFALRPNRLHHLLAVFLLHTIPAYIVDFVCLCIGKKPMMVKGYKKINKFMDVIGHFSLREWHFTNHNLQKLWKKMDVEDKTLFNFSMENFDWDNYFYFYARGARVYLLKDPLDTIPKGRIKYWKLFIAHYTLVAVLLFLLYKFIYLLISLLF</sequence>
<dbReference type="GO" id="GO:0005777">
    <property type="term" value="C:peroxisome"/>
    <property type="evidence" value="ECO:0007669"/>
    <property type="project" value="TreeGrafter"/>
</dbReference>
<dbReference type="Proteomes" id="UP001431783">
    <property type="component" value="Unassembled WGS sequence"/>
</dbReference>
<dbReference type="EMBL" id="JARQZJ010000008">
    <property type="protein sequence ID" value="KAK9872040.1"/>
    <property type="molecule type" value="Genomic_DNA"/>
</dbReference>
<dbReference type="InterPro" id="IPR026055">
    <property type="entry name" value="FAR"/>
</dbReference>
<evidence type="ECO:0000256" key="7">
    <source>
        <dbReference type="ARBA" id="ARBA00023098"/>
    </source>
</evidence>
<dbReference type="PANTHER" id="PTHR11011:SF60">
    <property type="entry name" value="FATTY ACYL-COA REDUCTASE-RELATED"/>
    <property type="match status" value="1"/>
</dbReference>
<dbReference type="Pfam" id="PF03015">
    <property type="entry name" value="Sterile"/>
    <property type="match status" value="1"/>
</dbReference>
<keyword evidence="10" id="KW-0560">Oxidoreductase</keyword>
<feature type="domain" description="Fatty acyl-CoA reductase C-terminal" evidence="11">
    <location>
        <begin position="396"/>
        <end position="488"/>
    </location>
</feature>
<keyword evidence="3 10" id="KW-0444">Lipid biosynthesis</keyword>
<keyword evidence="14" id="KW-1185">Reference proteome</keyword>
<evidence type="ECO:0000313" key="13">
    <source>
        <dbReference type="EMBL" id="KAK9872040.1"/>
    </source>
</evidence>
<dbReference type="Pfam" id="PF07993">
    <property type="entry name" value="NAD_binding_4"/>
    <property type="match status" value="1"/>
</dbReference>
<evidence type="ECO:0000256" key="5">
    <source>
        <dbReference type="ARBA" id="ARBA00022857"/>
    </source>
</evidence>
<dbReference type="GO" id="GO:0035336">
    <property type="term" value="P:long-chain fatty-acyl-CoA metabolic process"/>
    <property type="evidence" value="ECO:0007669"/>
    <property type="project" value="TreeGrafter"/>
</dbReference>
<evidence type="ECO:0000256" key="2">
    <source>
        <dbReference type="ARBA" id="ARBA00005928"/>
    </source>
</evidence>
<feature type="transmembrane region" description="Helical" evidence="10">
    <location>
        <begin position="505"/>
        <end position="526"/>
    </location>
</feature>
<comment type="similarity">
    <text evidence="2 10">Belongs to the fatty acyl-CoA reductase family.</text>
</comment>
<keyword evidence="6 10" id="KW-1133">Transmembrane helix</keyword>
<dbReference type="InterPro" id="IPR036291">
    <property type="entry name" value="NAD(P)-bd_dom_sf"/>
</dbReference>
<evidence type="ECO:0000256" key="4">
    <source>
        <dbReference type="ARBA" id="ARBA00022692"/>
    </source>
</evidence>
<reference evidence="13 14" key="1">
    <citation type="submission" date="2023-03" db="EMBL/GenBank/DDBJ databases">
        <title>Genome insight into feeding habits of ladybird beetles.</title>
        <authorList>
            <person name="Li H.-S."/>
            <person name="Huang Y.-H."/>
            <person name="Pang H."/>
        </authorList>
    </citation>
    <scope>NUCLEOTIDE SEQUENCE [LARGE SCALE GENOMIC DNA]</scope>
    <source>
        <strain evidence="13">SYSU_2023b</strain>
        <tissue evidence="13">Whole body</tissue>
    </source>
</reference>
<comment type="catalytic activity">
    <reaction evidence="9 10">
        <text>a long-chain fatty acyl-CoA + 2 NADPH + 2 H(+) = a long-chain primary fatty alcohol + 2 NADP(+) + CoA</text>
        <dbReference type="Rhea" id="RHEA:52716"/>
        <dbReference type="ChEBI" id="CHEBI:15378"/>
        <dbReference type="ChEBI" id="CHEBI:57287"/>
        <dbReference type="ChEBI" id="CHEBI:57783"/>
        <dbReference type="ChEBI" id="CHEBI:58349"/>
        <dbReference type="ChEBI" id="CHEBI:77396"/>
        <dbReference type="ChEBI" id="CHEBI:83139"/>
        <dbReference type="EC" id="1.2.1.84"/>
    </reaction>
</comment>
<dbReference type="PANTHER" id="PTHR11011">
    <property type="entry name" value="MALE STERILITY PROTEIN 2-RELATED"/>
    <property type="match status" value="1"/>
</dbReference>
<evidence type="ECO:0000256" key="3">
    <source>
        <dbReference type="ARBA" id="ARBA00022516"/>
    </source>
</evidence>
<keyword evidence="8 10" id="KW-0472">Membrane</keyword>
<comment type="subcellular location">
    <subcellularLocation>
        <location evidence="1">Membrane</location>
        <topology evidence="1">Multi-pass membrane protein</topology>
    </subcellularLocation>
</comment>
<evidence type="ECO:0000259" key="11">
    <source>
        <dbReference type="Pfam" id="PF03015"/>
    </source>
</evidence>
<dbReference type="AlphaFoldDB" id="A0AAW1TTV1"/>
<dbReference type="SUPFAM" id="SSF51735">
    <property type="entry name" value="NAD(P)-binding Rossmann-fold domains"/>
    <property type="match status" value="1"/>
</dbReference>
<evidence type="ECO:0000256" key="10">
    <source>
        <dbReference type="RuleBase" id="RU363097"/>
    </source>
</evidence>
<keyword evidence="4 10" id="KW-0812">Transmembrane</keyword>
<accession>A0AAW1TTV1</accession>
<dbReference type="GO" id="GO:0102965">
    <property type="term" value="F:alcohol-forming long-chain fatty acyl-CoA reductase activity"/>
    <property type="evidence" value="ECO:0007669"/>
    <property type="project" value="UniProtKB-EC"/>
</dbReference>
<evidence type="ECO:0000256" key="6">
    <source>
        <dbReference type="ARBA" id="ARBA00022989"/>
    </source>
</evidence>
<dbReference type="CDD" id="cd05236">
    <property type="entry name" value="FAR-N_SDR_e"/>
    <property type="match status" value="1"/>
</dbReference>
<evidence type="ECO:0000256" key="8">
    <source>
        <dbReference type="ARBA" id="ARBA00023136"/>
    </source>
</evidence>
<dbReference type="FunFam" id="3.40.50.720:FF:000143">
    <property type="entry name" value="Fatty acyl-CoA reductase"/>
    <property type="match status" value="1"/>
</dbReference>
<dbReference type="GO" id="GO:0080019">
    <property type="term" value="F:alcohol-forming very long-chain fatty acyl-CoA reductase activity"/>
    <property type="evidence" value="ECO:0007669"/>
    <property type="project" value="InterPro"/>
</dbReference>
<evidence type="ECO:0000256" key="1">
    <source>
        <dbReference type="ARBA" id="ARBA00004141"/>
    </source>
</evidence>